<organism evidence="1">
    <name type="scientific">Oikopleura dioica</name>
    <name type="common">Tunicate</name>
    <dbReference type="NCBI Taxonomy" id="34765"/>
    <lineage>
        <taxon>Eukaryota</taxon>
        <taxon>Metazoa</taxon>
        <taxon>Chordata</taxon>
        <taxon>Tunicata</taxon>
        <taxon>Appendicularia</taxon>
        <taxon>Copelata</taxon>
        <taxon>Oikopleuridae</taxon>
        <taxon>Oikopleura</taxon>
    </lineage>
</organism>
<dbReference type="AlphaFoldDB" id="E4YWC3"/>
<name>E4YWC3_OIKDI</name>
<reference evidence="1" key="1">
    <citation type="journal article" date="2010" name="Science">
        <title>Plasticity of animal genome architecture unmasked by rapid evolution of a pelagic tunicate.</title>
        <authorList>
            <person name="Denoeud F."/>
            <person name="Henriet S."/>
            <person name="Mungpakdee S."/>
            <person name="Aury J.M."/>
            <person name="Da Silva C."/>
            <person name="Brinkmann H."/>
            <person name="Mikhaleva J."/>
            <person name="Olsen L.C."/>
            <person name="Jubin C."/>
            <person name="Canestro C."/>
            <person name="Bouquet J.M."/>
            <person name="Danks G."/>
            <person name="Poulain J."/>
            <person name="Campsteijn C."/>
            <person name="Adamski M."/>
            <person name="Cross I."/>
            <person name="Yadetie F."/>
            <person name="Muffato M."/>
            <person name="Louis A."/>
            <person name="Butcher S."/>
            <person name="Tsagkogeorga G."/>
            <person name="Konrad A."/>
            <person name="Singh S."/>
            <person name="Jensen M.F."/>
            <person name="Cong E.H."/>
            <person name="Eikeseth-Otteraa H."/>
            <person name="Noel B."/>
            <person name="Anthouard V."/>
            <person name="Porcel B.M."/>
            <person name="Kachouri-Lafond R."/>
            <person name="Nishino A."/>
            <person name="Ugolini M."/>
            <person name="Chourrout P."/>
            <person name="Nishida H."/>
            <person name="Aasland R."/>
            <person name="Huzurbazar S."/>
            <person name="Westhof E."/>
            <person name="Delsuc F."/>
            <person name="Lehrach H."/>
            <person name="Reinhardt R."/>
            <person name="Weissenbach J."/>
            <person name="Roy S.W."/>
            <person name="Artiguenave F."/>
            <person name="Postlethwait J.H."/>
            <person name="Manak J.R."/>
            <person name="Thompson E.M."/>
            <person name="Jaillon O."/>
            <person name="Du Pasquier L."/>
            <person name="Boudinot P."/>
            <person name="Liberles D.A."/>
            <person name="Volff J.N."/>
            <person name="Philippe H."/>
            <person name="Lenhard B."/>
            <person name="Roest Crollius H."/>
            <person name="Wincker P."/>
            <person name="Chourrout D."/>
        </authorList>
    </citation>
    <scope>NUCLEOTIDE SEQUENCE [LARGE SCALE GENOMIC DNA]</scope>
</reference>
<accession>E4YWC3</accession>
<evidence type="ECO:0000313" key="1">
    <source>
        <dbReference type="EMBL" id="CBY39758.1"/>
    </source>
</evidence>
<proteinExistence type="predicted"/>
<dbReference type="Proteomes" id="UP000011014">
    <property type="component" value="Unassembled WGS sequence"/>
</dbReference>
<gene>
    <name evidence="1" type="ORF">GSOID_T00020344001</name>
</gene>
<sequence>MFEDSSNREVHSFVSVKSNFFFNSSTDLSVFRLRTGAFRHSCSFNTRFQRYIAFFFYSKFTVEISVAAQTTNTLPNASNLMLDNVIITPRRKRKERVTLNSTNPVKRNRQALDTAYILDDGRGIQIPEEALRKVGTDTAEINELVNARRVLYKFVTTTKSLKMPSRSLFIALLNNVQIVRWSSRTSNFEPLLTDKNRNRLFEGYRFEFTEPIPNNELLTEFINLAGGALYIPELEDDNIIDIEKEHVANVFTVEGRKTGQVTLSALLEGIFKGSRPSFSP</sequence>
<protein>
    <submittedName>
        <fullName evidence="1">Uncharacterized protein</fullName>
    </submittedName>
</protein>
<dbReference type="EMBL" id="FN655641">
    <property type="protein sequence ID" value="CBY39758.1"/>
    <property type="molecule type" value="Genomic_DNA"/>
</dbReference>